<feature type="transmembrane region" description="Helical" evidence="2">
    <location>
        <begin position="225"/>
        <end position="245"/>
    </location>
</feature>
<dbReference type="Proteomes" id="UP001177744">
    <property type="component" value="Unassembled WGS sequence"/>
</dbReference>
<sequence length="267" mass="28420">MLVCSVTDFYPAHIQVRWFRNDQEETAGVVSTPLIRNGDWTYQVLVMLEMTPQRGDVYTCRVEHPSRQSPITVEWRKGQFLPCTLGPTDRGQTASPGCPIASLPLMSLLSGQHRTLVPSGAMAGASDLIVFSDTMEVTVHCAQPGSSGGLTMAAGDGAWGSNIKDVCEGTRPTSPLSPPLVPKGLLAGPAPGVETPKGPLWVWGQKLTPRLCFPGAQSGSAQSKMLSGVGGFVLGLIFLGLGLVIRHRKQKGEHLGNGKMGCARTLF</sequence>
<dbReference type="InterPro" id="IPR036179">
    <property type="entry name" value="Ig-like_dom_sf"/>
</dbReference>
<dbReference type="InterPro" id="IPR003006">
    <property type="entry name" value="Ig/MHC_CS"/>
</dbReference>
<dbReference type="PROSITE" id="PS00290">
    <property type="entry name" value="IG_MHC"/>
    <property type="match status" value="1"/>
</dbReference>
<evidence type="ECO:0000259" key="3">
    <source>
        <dbReference type="PROSITE" id="PS50835"/>
    </source>
</evidence>
<evidence type="ECO:0000313" key="5">
    <source>
        <dbReference type="Proteomes" id="UP001177744"/>
    </source>
</evidence>
<dbReference type="Gene3D" id="2.60.40.10">
    <property type="entry name" value="Immunoglobulins"/>
    <property type="match status" value="1"/>
</dbReference>
<evidence type="ECO:0000313" key="4">
    <source>
        <dbReference type="EMBL" id="KAK1327464.1"/>
    </source>
</evidence>
<dbReference type="InterPro" id="IPR013783">
    <property type="entry name" value="Ig-like_fold"/>
</dbReference>
<accession>A0AA40LCW4</accession>
<keyword evidence="2" id="KW-1133">Transmembrane helix</keyword>
<dbReference type="AlphaFoldDB" id="A0AA40LCW4"/>
<dbReference type="PANTHER" id="PTHR19944:SF101">
    <property type="entry name" value="HLA CLASS II HISTOCOMPATIBILITY ANTIGEN, DQ BETA 1 CHAIN"/>
    <property type="match status" value="1"/>
</dbReference>
<dbReference type="InterPro" id="IPR007110">
    <property type="entry name" value="Ig-like_dom"/>
</dbReference>
<keyword evidence="5" id="KW-1185">Reference proteome</keyword>
<evidence type="ECO:0000256" key="1">
    <source>
        <dbReference type="ARBA" id="ARBA00007394"/>
    </source>
</evidence>
<organism evidence="4 5">
    <name type="scientific">Cnephaeus nilssonii</name>
    <name type="common">Northern bat</name>
    <name type="synonym">Eptesicus nilssonii</name>
    <dbReference type="NCBI Taxonomy" id="3371016"/>
    <lineage>
        <taxon>Eukaryota</taxon>
        <taxon>Metazoa</taxon>
        <taxon>Chordata</taxon>
        <taxon>Craniata</taxon>
        <taxon>Vertebrata</taxon>
        <taxon>Euteleostomi</taxon>
        <taxon>Mammalia</taxon>
        <taxon>Eutheria</taxon>
        <taxon>Laurasiatheria</taxon>
        <taxon>Chiroptera</taxon>
        <taxon>Yangochiroptera</taxon>
        <taxon>Vespertilionidae</taxon>
        <taxon>Cnephaeus</taxon>
    </lineage>
</organism>
<dbReference type="SMART" id="SM00407">
    <property type="entry name" value="IGc1"/>
    <property type="match status" value="1"/>
</dbReference>
<name>A0AA40LCW4_CNENI</name>
<reference evidence="4" key="1">
    <citation type="submission" date="2023-06" db="EMBL/GenBank/DDBJ databases">
        <title>Reference genome for the Northern bat (Eptesicus nilssonii), a most northern bat species.</title>
        <authorList>
            <person name="Laine V.N."/>
            <person name="Pulliainen A.T."/>
            <person name="Lilley T.M."/>
        </authorList>
    </citation>
    <scope>NUCLEOTIDE SEQUENCE</scope>
    <source>
        <strain evidence="4">BLF_Eptnil</strain>
        <tissue evidence="4">Kidney</tissue>
    </source>
</reference>
<comment type="caution">
    <text evidence="4">The sequence shown here is derived from an EMBL/GenBank/DDBJ whole genome shotgun (WGS) entry which is preliminary data.</text>
</comment>
<feature type="domain" description="Ig-like" evidence="3">
    <location>
        <begin position="1"/>
        <end position="72"/>
    </location>
</feature>
<dbReference type="PANTHER" id="PTHR19944">
    <property type="entry name" value="MHC CLASS II-RELATED"/>
    <property type="match status" value="1"/>
</dbReference>
<protein>
    <recommendedName>
        <fullName evidence="3">Ig-like domain-containing protein</fullName>
    </recommendedName>
</protein>
<evidence type="ECO:0000256" key="2">
    <source>
        <dbReference type="SAM" id="Phobius"/>
    </source>
</evidence>
<comment type="similarity">
    <text evidence="1">Belongs to the MHC class II family.</text>
</comment>
<keyword evidence="2" id="KW-0472">Membrane</keyword>
<keyword evidence="2" id="KW-0812">Transmembrane</keyword>
<dbReference type="EMBL" id="JAULJE010000028">
    <property type="protein sequence ID" value="KAK1327464.1"/>
    <property type="molecule type" value="Genomic_DNA"/>
</dbReference>
<dbReference type="FunFam" id="2.60.40.10:FF:000116">
    <property type="entry name" value="HLA class II histocompatibility antigen, DRB1-1 beta chain"/>
    <property type="match status" value="1"/>
</dbReference>
<dbReference type="InterPro" id="IPR003597">
    <property type="entry name" value="Ig_C1-set"/>
</dbReference>
<dbReference type="PROSITE" id="PS50835">
    <property type="entry name" value="IG_LIKE"/>
    <property type="match status" value="1"/>
</dbReference>
<dbReference type="SUPFAM" id="SSF48726">
    <property type="entry name" value="Immunoglobulin"/>
    <property type="match status" value="1"/>
</dbReference>
<dbReference type="InterPro" id="IPR050160">
    <property type="entry name" value="MHC/Immunoglobulin"/>
</dbReference>
<gene>
    <name evidence="4" type="ORF">QTO34_012966</name>
</gene>
<proteinExistence type="inferred from homology"/>
<dbReference type="Pfam" id="PF07654">
    <property type="entry name" value="C1-set"/>
    <property type="match status" value="1"/>
</dbReference>